<dbReference type="Proteomes" id="UP000010384">
    <property type="component" value="Chromosome"/>
</dbReference>
<evidence type="ECO:0000313" key="2">
    <source>
        <dbReference type="Proteomes" id="UP000010384"/>
    </source>
</evidence>
<proteinExistence type="predicted"/>
<sequence length="111" mass="13299">MQTFQRINWLKYWRANRLFSQLVVLGVSSGILLYSTGVNAAEQVFLKYGGFKVTRRTSPCEVWFHPTLTHWEIRYREEGERETNRAIIARSFVKKSQRTYRYLLDLKSYEI</sequence>
<dbReference type="KEGG" id="cthe:Chro_3882"/>
<dbReference type="EMBL" id="CP003597">
    <property type="protein sequence ID" value="AFY89298.1"/>
    <property type="molecule type" value="Genomic_DNA"/>
</dbReference>
<keyword evidence="2" id="KW-1185">Reference proteome</keyword>
<evidence type="ECO:0000313" key="1">
    <source>
        <dbReference type="EMBL" id="AFY89298.1"/>
    </source>
</evidence>
<gene>
    <name evidence="1" type="ORF">Chro_3882</name>
</gene>
<name>K9U3V4_CHRTP</name>
<dbReference type="HOGENOM" id="CLU_2153862_0_0_3"/>
<protein>
    <submittedName>
        <fullName evidence="1">Uncharacterized protein</fullName>
    </submittedName>
</protein>
<dbReference type="AlphaFoldDB" id="K9U3V4"/>
<dbReference type="STRING" id="251229.Chro_3882"/>
<reference evidence="1 2" key="1">
    <citation type="submission" date="2012-06" db="EMBL/GenBank/DDBJ databases">
        <title>Finished chromosome of genome of Chroococcidiopsis thermalis PCC 7203.</title>
        <authorList>
            <consortium name="US DOE Joint Genome Institute"/>
            <person name="Gugger M."/>
            <person name="Coursin T."/>
            <person name="Rippka R."/>
            <person name="Tandeau De Marsac N."/>
            <person name="Huntemann M."/>
            <person name="Wei C.-L."/>
            <person name="Han J."/>
            <person name="Detter J.C."/>
            <person name="Han C."/>
            <person name="Tapia R."/>
            <person name="Davenport K."/>
            <person name="Daligault H."/>
            <person name="Erkkila T."/>
            <person name="Gu W."/>
            <person name="Munk A.C.C."/>
            <person name="Teshima H."/>
            <person name="Xu Y."/>
            <person name="Chain P."/>
            <person name="Chen A."/>
            <person name="Krypides N."/>
            <person name="Mavromatis K."/>
            <person name="Markowitz V."/>
            <person name="Szeto E."/>
            <person name="Ivanova N."/>
            <person name="Mikhailova N."/>
            <person name="Ovchinnikova G."/>
            <person name="Pagani I."/>
            <person name="Pati A."/>
            <person name="Goodwin L."/>
            <person name="Peters L."/>
            <person name="Pitluck S."/>
            <person name="Woyke T."/>
            <person name="Kerfeld C."/>
        </authorList>
    </citation>
    <scope>NUCLEOTIDE SEQUENCE [LARGE SCALE GENOMIC DNA]</scope>
    <source>
        <strain evidence="1 2">PCC 7203</strain>
    </source>
</reference>
<accession>K9U3V4</accession>
<organism evidence="1 2">
    <name type="scientific">Chroococcidiopsis thermalis (strain PCC 7203)</name>
    <dbReference type="NCBI Taxonomy" id="251229"/>
    <lineage>
        <taxon>Bacteria</taxon>
        <taxon>Bacillati</taxon>
        <taxon>Cyanobacteriota</taxon>
        <taxon>Cyanophyceae</taxon>
        <taxon>Chroococcidiopsidales</taxon>
        <taxon>Chroococcidiopsidaceae</taxon>
        <taxon>Chroococcidiopsis</taxon>
    </lineage>
</organism>
<dbReference type="InParanoid" id="K9U3V4"/>